<dbReference type="Pfam" id="PF13302">
    <property type="entry name" value="Acetyltransf_3"/>
    <property type="match status" value="1"/>
</dbReference>
<name>A0A4U3LTN0_9ACTN</name>
<dbReference type="Gene3D" id="3.30.460.10">
    <property type="entry name" value="Beta Polymerase, domain 2"/>
    <property type="match status" value="1"/>
</dbReference>
<protein>
    <submittedName>
        <fullName evidence="2">GNAT family N-acetyltransferase</fullName>
    </submittedName>
</protein>
<organism evidence="2 3">
    <name type="scientific">Kribbella jiaozuonensis</name>
    <dbReference type="NCBI Taxonomy" id="2575441"/>
    <lineage>
        <taxon>Bacteria</taxon>
        <taxon>Bacillati</taxon>
        <taxon>Actinomycetota</taxon>
        <taxon>Actinomycetes</taxon>
        <taxon>Propionibacteriales</taxon>
        <taxon>Kribbellaceae</taxon>
        <taxon>Kribbella</taxon>
    </lineage>
</organism>
<keyword evidence="3" id="KW-1185">Reference proteome</keyword>
<proteinExistence type="predicted"/>
<dbReference type="PANTHER" id="PTHR43792:SF1">
    <property type="entry name" value="N-ACETYLTRANSFERASE DOMAIN-CONTAINING PROTEIN"/>
    <property type="match status" value="1"/>
</dbReference>
<evidence type="ECO:0000313" key="2">
    <source>
        <dbReference type="EMBL" id="TKK78544.1"/>
    </source>
</evidence>
<dbReference type="SUPFAM" id="SSF55729">
    <property type="entry name" value="Acyl-CoA N-acyltransferases (Nat)"/>
    <property type="match status" value="1"/>
</dbReference>
<dbReference type="PROSITE" id="PS51186">
    <property type="entry name" value="GNAT"/>
    <property type="match status" value="1"/>
</dbReference>
<reference evidence="2 3" key="1">
    <citation type="submission" date="2019-04" db="EMBL/GenBank/DDBJ databases">
        <title>Kribbella sp. NEAU-THZ 27 nov., a novel actinomycete isolated from soil.</title>
        <authorList>
            <person name="Duan L."/>
        </authorList>
    </citation>
    <scope>NUCLEOTIDE SEQUENCE [LARGE SCALE GENOMIC DNA]</scope>
    <source>
        <strain evidence="3">NEAU-THZ27</strain>
    </source>
</reference>
<dbReference type="InterPro" id="IPR016181">
    <property type="entry name" value="Acyl_CoA_acyltransferase"/>
</dbReference>
<dbReference type="AlphaFoldDB" id="A0A4U3LTN0"/>
<dbReference type="InterPro" id="IPR043519">
    <property type="entry name" value="NT_sf"/>
</dbReference>
<dbReference type="SUPFAM" id="SSF81301">
    <property type="entry name" value="Nucleotidyltransferase"/>
    <property type="match status" value="1"/>
</dbReference>
<evidence type="ECO:0000259" key="1">
    <source>
        <dbReference type="PROSITE" id="PS51186"/>
    </source>
</evidence>
<dbReference type="OrthoDB" id="3533156at2"/>
<feature type="domain" description="N-acetyltransferase" evidence="1">
    <location>
        <begin position="1"/>
        <end position="185"/>
    </location>
</feature>
<dbReference type="PANTHER" id="PTHR43792">
    <property type="entry name" value="GNAT FAMILY, PUTATIVE (AFU_ORTHOLOGUE AFUA_3G00765)-RELATED-RELATED"/>
    <property type="match status" value="1"/>
</dbReference>
<dbReference type="GO" id="GO:0016747">
    <property type="term" value="F:acyltransferase activity, transferring groups other than amino-acyl groups"/>
    <property type="evidence" value="ECO:0007669"/>
    <property type="project" value="InterPro"/>
</dbReference>
<dbReference type="Proteomes" id="UP000305836">
    <property type="component" value="Unassembled WGS sequence"/>
</dbReference>
<dbReference type="InterPro" id="IPR051531">
    <property type="entry name" value="N-acetyltransferase"/>
</dbReference>
<dbReference type="Pfam" id="PF04439">
    <property type="entry name" value="Adenyl_transf"/>
    <property type="match status" value="1"/>
</dbReference>
<dbReference type="EMBL" id="SZPZ01000003">
    <property type="protein sequence ID" value="TKK78544.1"/>
    <property type="molecule type" value="Genomic_DNA"/>
</dbReference>
<accession>A0A4U3LTN0</accession>
<dbReference type="InterPro" id="IPR000182">
    <property type="entry name" value="GNAT_dom"/>
</dbReference>
<gene>
    <name evidence="2" type="ORF">FDA38_21010</name>
</gene>
<dbReference type="InterPro" id="IPR007530">
    <property type="entry name" value="Aminoglycoside_adenylylTfrase"/>
</dbReference>
<keyword evidence="2" id="KW-0808">Transferase</keyword>
<comment type="caution">
    <text evidence="2">The sequence shown here is derived from an EMBL/GenBank/DDBJ whole genome shotgun (WGS) entry which is preliminary data.</text>
</comment>
<evidence type="ECO:0000313" key="3">
    <source>
        <dbReference type="Proteomes" id="UP000305836"/>
    </source>
</evidence>
<dbReference type="Gene3D" id="3.40.630.30">
    <property type="match status" value="1"/>
</dbReference>
<sequence length="322" mass="34483">MEPVTGPNGVLPGHAADLAEVFADPWVARWYDAHWSPEEVAAQVANLHAGWERDAVGKWIAYERTGAVAGRGGLSRIPADSPTAAAIAELVGPEWSADRLELGWALKESARGRGLAGEIGRAGLDFAFSTLGAQAVIALTERVNTASQAVMQRLGMRYAGEIRAEGWAEGSPDVQPDAPFAVYVADPSVRRQEVDDVLTAAVRWAESQPEIRGMAMVGSWARDAAKMTSDVDLVLLTDVPDKYLADDTWLEAFGAVAVVRRQPWGPYLTEVRIARASGLEIELGVTATAWAGVDPGTRRVVSDGIRILYDPEGVLADLQADS</sequence>